<gene>
    <name evidence="1" type="primary">51</name>
    <name evidence="1" type="ORF">ERK16_51</name>
</gene>
<name>A0A2Z4Q1Z4_9CAUD</name>
<proteinExistence type="predicted"/>
<organism evidence="1 2">
    <name type="scientific">Mycobacterium phage Erk16</name>
    <dbReference type="NCBI Taxonomy" id="2234027"/>
    <lineage>
        <taxon>Viruses</taxon>
        <taxon>Duplodnaviria</taxon>
        <taxon>Heunggongvirae</taxon>
        <taxon>Uroviricota</taxon>
        <taxon>Caudoviricetes</taxon>
        <taxon>Dclasvirinae</taxon>
        <taxon>Plotvirus</taxon>
        <taxon>Plotvirus plot</taxon>
    </lineage>
</organism>
<dbReference type="Proteomes" id="UP000251922">
    <property type="component" value="Segment"/>
</dbReference>
<dbReference type="EMBL" id="MH316562">
    <property type="protein sequence ID" value="AWY03494.1"/>
    <property type="molecule type" value="Genomic_DNA"/>
</dbReference>
<reference evidence="1 2" key="1">
    <citation type="submission" date="2018-05" db="EMBL/GenBank/DDBJ databases">
        <authorList>
            <person name="Balish M.F."/>
            <person name="Konrad E.R."/>
            <person name="Abell J.E."/>
            <person name="Arlis S.E."/>
            <person name="Babcock A.C."/>
            <person name="Biedenharn A.M."/>
            <person name="Burgess A.C."/>
            <person name="Carrafiello L.R."/>
            <person name="Conroy C.R."/>
            <person name="Goodrich C.J."/>
            <person name="Madias S.M."/>
            <person name="Mitchem C.F."/>
            <person name="Palacios P."/>
            <person name="Donna J.M."/>
            <person name="Smith S.M."/>
            <person name="Riggs H.E."/>
            <person name="Squire M.S."/>
            <person name="Actis L.A."/>
            <person name="Balish R.S."/>
            <person name="Garlena R.A."/>
            <person name="Russell D.A."/>
            <person name="Pope W.H."/>
            <person name="Jacobs-Sera D."/>
            <person name="Hatfull G.F."/>
        </authorList>
    </citation>
    <scope>NUCLEOTIDE SEQUENCE [LARGE SCALE GENOMIC DNA]</scope>
</reference>
<protein>
    <submittedName>
        <fullName evidence="1">Uncharacterized protein</fullName>
    </submittedName>
</protein>
<evidence type="ECO:0000313" key="1">
    <source>
        <dbReference type="EMBL" id="AWY03494.1"/>
    </source>
</evidence>
<accession>A0A2Z4Q1Z4</accession>
<sequence>MSELNVGDRARIVKVIDLDNDRKVITDPAEAAALFGGYGPGIGDVVVITAKTLGELYDYEAEWEMEKGYETFSFLAEELEPVK</sequence>
<evidence type="ECO:0000313" key="2">
    <source>
        <dbReference type="Proteomes" id="UP000251922"/>
    </source>
</evidence>